<dbReference type="GO" id="GO:0000049">
    <property type="term" value="F:tRNA binding"/>
    <property type="evidence" value="ECO:0007669"/>
    <property type="project" value="UniProtKB-UniRule"/>
</dbReference>
<feature type="binding site" evidence="8">
    <location>
        <position position="17"/>
    </location>
    <ligand>
        <name>tRNA</name>
        <dbReference type="ChEBI" id="CHEBI:17843"/>
    </ligand>
</feature>
<sequence length="197" mass="22306">MVYLYAIIGLGNPGREYMNTRHNIGFDTVELISSKYNIKLNKGKFKSIYGEGNIDDKKILLVKPQTYMNNSGMAVLDLYNFYKMPIENIIVIVDDVDIDFGAVRVRAKGSGGTHNGLKSIVYQLQRDDFPRIKVGIGKAKEDMDLADFVLSRFSQEDRTIIEEAIKKAARAAELIVKYDVNKAMNEINMKKDIKAQD</sequence>
<dbReference type="PROSITE" id="PS01196">
    <property type="entry name" value="PEPT_TRNA_HYDROL_2"/>
    <property type="match status" value="1"/>
</dbReference>
<dbReference type="FunFam" id="3.40.50.1470:FF:000001">
    <property type="entry name" value="Peptidyl-tRNA hydrolase"/>
    <property type="match status" value="1"/>
</dbReference>
<name>A0A410QFR5_9FIRM</name>
<comment type="function">
    <text evidence="8">Hydrolyzes ribosome-free peptidyl-tRNAs (with 1 or more amino acids incorporated), which drop off the ribosome during protein synthesis, or as a result of ribosome stalling.</text>
</comment>
<comment type="catalytic activity">
    <reaction evidence="6 8 9">
        <text>an N-acyl-L-alpha-aminoacyl-tRNA + H2O = an N-acyl-L-amino acid + a tRNA + H(+)</text>
        <dbReference type="Rhea" id="RHEA:54448"/>
        <dbReference type="Rhea" id="RHEA-COMP:10123"/>
        <dbReference type="Rhea" id="RHEA-COMP:13883"/>
        <dbReference type="ChEBI" id="CHEBI:15377"/>
        <dbReference type="ChEBI" id="CHEBI:15378"/>
        <dbReference type="ChEBI" id="CHEBI:59874"/>
        <dbReference type="ChEBI" id="CHEBI:78442"/>
        <dbReference type="ChEBI" id="CHEBI:138191"/>
        <dbReference type="EC" id="3.1.1.29"/>
    </reaction>
</comment>
<feature type="binding site" evidence="8">
    <location>
        <position position="67"/>
    </location>
    <ligand>
        <name>tRNA</name>
        <dbReference type="ChEBI" id="CHEBI:17843"/>
    </ligand>
</feature>
<evidence type="ECO:0000256" key="10">
    <source>
        <dbReference type="RuleBase" id="RU004320"/>
    </source>
</evidence>
<keyword evidence="8" id="KW-0963">Cytoplasm</keyword>
<keyword evidence="12" id="KW-1185">Reference proteome</keyword>
<evidence type="ECO:0000256" key="2">
    <source>
        <dbReference type="ARBA" id="ARBA00022555"/>
    </source>
</evidence>
<comment type="function">
    <text evidence="8">Catalyzes the release of premature peptidyl moieties from peptidyl-tRNA molecules trapped in stalled 50S ribosomal subunits, and thus maintains levels of free tRNAs and 50S ribosomes.</text>
</comment>
<dbReference type="GO" id="GO:0072344">
    <property type="term" value="P:rescue of stalled ribosome"/>
    <property type="evidence" value="ECO:0007669"/>
    <property type="project" value="UniProtKB-UniRule"/>
</dbReference>
<organism evidence="11 12">
    <name type="scientific">Acidilutibacter cellobiosedens</name>
    <dbReference type="NCBI Taxonomy" id="2507161"/>
    <lineage>
        <taxon>Bacteria</taxon>
        <taxon>Bacillati</taxon>
        <taxon>Bacillota</taxon>
        <taxon>Tissierellia</taxon>
        <taxon>Tissierellales</taxon>
        <taxon>Acidilutibacteraceae</taxon>
        <taxon>Acidilutibacter</taxon>
    </lineage>
</organism>
<dbReference type="PANTHER" id="PTHR17224:SF1">
    <property type="entry name" value="PEPTIDYL-TRNA HYDROLASE"/>
    <property type="match status" value="1"/>
</dbReference>
<dbReference type="PROSITE" id="PS01195">
    <property type="entry name" value="PEPT_TRNA_HYDROL_1"/>
    <property type="match status" value="1"/>
</dbReference>
<evidence type="ECO:0000313" key="12">
    <source>
        <dbReference type="Proteomes" id="UP000287969"/>
    </source>
</evidence>
<dbReference type="Gene3D" id="3.40.50.1470">
    <property type="entry name" value="Peptidyl-tRNA hydrolase"/>
    <property type="match status" value="1"/>
</dbReference>
<dbReference type="InterPro" id="IPR036416">
    <property type="entry name" value="Pept_tRNA_hydro_sf"/>
</dbReference>
<keyword evidence="3 8" id="KW-0378">Hydrolase</keyword>
<dbReference type="InterPro" id="IPR018171">
    <property type="entry name" value="Pept_tRNA_hydro_CS"/>
</dbReference>
<evidence type="ECO:0000256" key="5">
    <source>
        <dbReference type="ARBA" id="ARBA00038063"/>
    </source>
</evidence>
<evidence type="ECO:0000256" key="3">
    <source>
        <dbReference type="ARBA" id="ARBA00022801"/>
    </source>
</evidence>
<dbReference type="EMBL" id="CP035282">
    <property type="protein sequence ID" value="QAT62769.1"/>
    <property type="molecule type" value="Genomic_DNA"/>
</dbReference>
<proteinExistence type="inferred from homology"/>
<feature type="active site" description="Proton acceptor" evidence="8">
    <location>
        <position position="22"/>
    </location>
</feature>
<protein>
    <recommendedName>
        <fullName evidence="7 8">Peptidyl-tRNA hydrolase</fullName>
        <shortName evidence="8">Pth</shortName>
        <ecNumber evidence="1 8">3.1.1.29</ecNumber>
    </recommendedName>
</protein>
<accession>A0A410QFR5</accession>
<gene>
    <name evidence="8" type="primary">pth</name>
    <name evidence="11" type="ORF">EQM13_14950</name>
</gene>
<dbReference type="GO" id="GO:0004045">
    <property type="term" value="F:peptidyl-tRNA hydrolase activity"/>
    <property type="evidence" value="ECO:0007669"/>
    <property type="project" value="UniProtKB-UniRule"/>
</dbReference>
<evidence type="ECO:0000256" key="9">
    <source>
        <dbReference type="RuleBase" id="RU000673"/>
    </source>
</evidence>
<dbReference type="GO" id="GO:0006515">
    <property type="term" value="P:protein quality control for misfolded or incompletely synthesized proteins"/>
    <property type="evidence" value="ECO:0007669"/>
    <property type="project" value="UniProtKB-UniRule"/>
</dbReference>
<dbReference type="KEGG" id="spoa:EQM13_14950"/>
<comment type="subunit">
    <text evidence="8">Monomer.</text>
</comment>
<keyword evidence="2 8" id="KW-0820">tRNA-binding</keyword>
<reference evidence="12" key="1">
    <citation type="submission" date="2019-01" db="EMBL/GenBank/DDBJ databases">
        <title>Draft genomes of a novel of Sporanaerobacter strains.</title>
        <authorList>
            <person name="Ma S."/>
        </authorList>
    </citation>
    <scope>NUCLEOTIDE SEQUENCE [LARGE SCALE GENOMIC DNA]</scope>
    <source>
        <strain evidence="12">NJN-17</strain>
    </source>
</reference>
<feature type="binding site" evidence="8">
    <location>
        <position position="115"/>
    </location>
    <ligand>
        <name>tRNA</name>
        <dbReference type="ChEBI" id="CHEBI:17843"/>
    </ligand>
</feature>
<feature type="binding site" evidence="8">
    <location>
        <position position="69"/>
    </location>
    <ligand>
        <name>tRNA</name>
        <dbReference type="ChEBI" id="CHEBI:17843"/>
    </ligand>
</feature>
<dbReference type="Pfam" id="PF01195">
    <property type="entry name" value="Pept_tRNA_hydro"/>
    <property type="match status" value="1"/>
</dbReference>
<feature type="site" description="Discriminates between blocked and unblocked aminoacyl-tRNA" evidence="8">
    <location>
        <position position="12"/>
    </location>
</feature>
<dbReference type="OrthoDB" id="9800507at2"/>
<dbReference type="SUPFAM" id="SSF53178">
    <property type="entry name" value="Peptidyl-tRNA hydrolase-like"/>
    <property type="match status" value="1"/>
</dbReference>
<keyword evidence="4 8" id="KW-0694">RNA-binding</keyword>
<comment type="similarity">
    <text evidence="5 8 10">Belongs to the PTH family.</text>
</comment>
<evidence type="ECO:0000256" key="1">
    <source>
        <dbReference type="ARBA" id="ARBA00013260"/>
    </source>
</evidence>
<dbReference type="InterPro" id="IPR001328">
    <property type="entry name" value="Pept_tRNA_hydro"/>
</dbReference>
<dbReference type="Proteomes" id="UP000287969">
    <property type="component" value="Chromosome"/>
</dbReference>
<feature type="site" description="Stabilizes the basic form of H active site to accept a proton" evidence="8">
    <location>
        <position position="94"/>
    </location>
</feature>
<dbReference type="AlphaFoldDB" id="A0A410QFR5"/>
<dbReference type="HAMAP" id="MF_00083">
    <property type="entry name" value="Pept_tRNA_hydro_bact"/>
    <property type="match status" value="1"/>
</dbReference>
<dbReference type="GO" id="GO:0005737">
    <property type="term" value="C:cytoplasm"/>
    <property type="evidence" value="ECO:0007669"/>
    <property type="project" value="UniProtKB-SubCell"/>
</dbReference>
<evidence type="ECO:0000256" key="6">
    <source>
        <dbReference type="ARBA" id="ARBA00048707"/>
    </source>
</evidence>
<comment type="subcellular location">
    <subcellularLocation>
        <location evidence="8">Cytoplasm</location>
    </subcellularLocation>
</comment>
<evidence type="ECO:0000313" key="11">
    <source>
        <dbReference type="EMBL" id="QAT62769.1"/>
    </source>
</evidence>
<dbReference type="NCBIfam" id="TIGR00447">
    <property type="entry name" value="pth"/>
    <property type="match status" value="1"/>
</dbReference>
<evidence type="ECO:0000256" key="4">
    <source>
        <dbReference type="ARBA" id="ARBA00022884"/>
    </source>
</evidence>
<dbReference type="CDD" id="cd00462">
    <property type="entry name" value="PTH"/>
    <property type="match status" value="1"/>
</dbReference>
<evidence type="ECO:0000256" key="8">
    <source>
        <dbReference type="HAMAP-Rule" id="MF_00083"/>
    </source>
</evidence>
<dbReference type="EC" id="3.1.1.29" evidence="1 8"/>
<dbReference type="PANTHER" id="PTHR17224">
    <property type="entry name" value="PEPTIDYL-TRNA HYDROLASE"/>
    <property type="match status" value="1"/>
</dbReference>
<evidence type="ECO:0000256" key="7">
    <source>
        <dbReference type="ARBA" id="ARBA00050038"/>
    </source>
</evidence>